<feature type="chain" id="PRO_5009279748" evidence="2">
    <location>
        <begin position="22"/>
        <end position="189"/>
    </location>
</feature>
<gene>
    <name evidence="3" type="ORF">SAMN04488563_6755</name>
</gene>
<protein>
    <submittedName>
        <fullName evidence="3">Uncharacterized protein</fullName>
    </submittedName>
</protein>
<feature type="compositionally biased region" description="Gly residues" evidence="1">
    <location>
        <begin position="50"/>
        <end position="64"/>
    </location>
</feature>
<accession>A0A1H2LWQ3</accession>
<dbReference type="PROSITE" id="PS51257">
    <property type="entry name" value="PROKAR_LIPOPROTEIN"/>
    <property type="match status" value="1"/>
</dbReference>
<dbReference type="EMBL" id="LT629791">
    <property type="protein sequence ID" value="SDU85304.1"/>
    <property type="molecule type" value="Genomic_DNA"/>
</dbReference>
<feature type="signal peptide" evidence="2">
    <location>
        <begin position="1"/>
        <end position="21"/>
    </location>
</feature>
<feature type="compositionally biased region" description="Low complexity" evidence="1">
    <location>
        <begin position="35"/>
        <end position="49"/>
    </location>
</feature>
<evidence type="ECO:0000256" key="1">
    <source>
        <dbReference type="SAM" id="MobiDB-lite"/>
    </source>
</evidence>
<evidence type="ECO:0000313" key="3">
    <source>
        <dbReference type="EMBL" id="SDU85304.1"/>
    </source>
</evidence>
<keyword evidence="2" id="KW-0732">Signal</keyword>
<sequence>MNRRMTMTVAFLLLGVAGLGACSEAGDSPGVATVETGGPTDTGSPSDSGGDSGTGSGDAGSGSGDGEEPGPLAFTQCMRDNGVDMADPDPTTGRPQVGDGVDPDSPAYQDAMEACQDLLPDGGALSEPDPAELDAYQAFADCMRENGLPDFPDPQPGGEGLFEGIDRTSPAFGTALEACQDVLPAGGGQ</sequence>
<dbReference type="RefSeq" id="WP_152691069.1">
    <property type="nucleotide sequence ID" value="NZ_LBMC01000058.1"/>
</dbReference>
<dbReference type="OrthoDB" id="7949713at2"/>
<name>A0A1H2LWQ3_9ACTN</name>
<dbReference type="STRING" id="419479.SAMN04488563_6755"/>
<dbReference type="Proteomes" id="UP000182977">
    <property type="component" value="Chromosome I"/>
</dbReference>
<keyword evidence="4" id="KW-1185">Reference proteome</keyword>
<proteinExistence type="predicted"/>
<reference evidence="4" key="1">
    <citation type="submission" date="2016-10" db="EMBL/GenBank/DDBJ databases">
        <authorList>
            <person name="Varghese N."/>
            <person name="Submissions S."/>
        </authorList>
    </citation>
    <scope>NUCLEOTIDE SEQUENCE [LARGE SCALE GENOMIC DNA]</scope>
    <source>
        <strain evidence="4">DSM 45079</strain>
    </source>
</reference>
<evidence type="ECO:0000313" key="4">
    <source>
        <dbReference type="Proteomes" id="UP000182977"/>
    </source>
</evidence>
<dbReference type="AlphaFoldDB" id="A0A1H2LWQ3"/>
<organism evidence="3 4">
    <name type="scientific">Jiangella alkaliphila</name>
    <dbReference type="NCBI Taxonomy" id="419479"/>
    <lineage>
        <taxon>Bacteria</taxon>
        <taxon>Bacillati</taxon>
        <taxon>Actinomycetota</taxon>
        <taxon>Actinomycetes</taxon>
        <taxon>Jiangellales</taxon>
        <taxon>Jiangellaceae</taxon>
        <taxon>Jiangella</taxon>
    </lineage>
</organism>
<feature type="region of interest" description="Disordered" evidence="1">
    <location>
        <begin position="22"/>
        <end position="108"/>
    </location>
</feature>
<evidence type="ECO:0000256" key="2">
    <source>
        <dbReference type="SAM" id="SignalP"/>
    </source>
</evidence>